<name>A0A318FHD6_KLEOX</name>
<comment type="caution">
    <text evidence="1">The sequence shown here is derived from an EMBL/GenBank/DDBJ whole genome shotgun (WGS) entry which is preliminary data.</text>
</comment>
<dbReference type="NCBIfam" id="NF007245">
    <property type="entry name" value="PRK09689.1"/>
    <property type="match status" value="1"/>
</dbReference>
<gene>
    <name evidence="1" type="ORF">DET57_114140</name>
</gene>
<reference evidence="1 2" key="1">
    <citation type="submission" date="2018-05" db="EMBL/GenBank/DDBJ databases">
        <title>Freshwater and sediment microbial communities from various areas in North America, analyzing microbe dynamics in response to fracking.</title>
        <authorList>
            <person name="Lamendella R."/>
        </authorList>
    </citation>
    <scope>NUCLEOTIDE SEQUENCE [LARGE SCALE GENOMIC DNA]</scope>
    <source>
        <strain evidence="1 2">67</strain>
    </source>
</reference>
<proteinExistence type="predicted"/>
<accession>A0A318FHD6</accession>
<organism evidence="1 2">
    <name type="scientific">Klebsiella oxytoca</name>
    <dbReference type="NCBI Taxonomy" id="571"/>
    <lineage>
        <taxon>Bacteria</taxon>
        <taxon>Pseudomonadati</taxon>
        <taxon>Pseudomonadota</taxon>
        <taxon>Gammaproteobacteria</taxon>
        <taxon>Enterobacterales</taxon>
        <taxon>Enterobacteriaceae</taxon>
        <taxon>Klebsiella/Raoultella group</taxon>
        <taxon>Klebsiella</taxon>
    </lineage>
</organism>
<evidence type="ECO:0000313" key="1">
    <source>
        <dbReference type="EMBL" id="PXW42148.1"/>
    </source>
</evidence>
<protein>
    <recommendedName>
        <fullName evidence="3">Prophage protein NinE</fullName>
    </recommendedName>
</protein>
<dbReference type="AlphaFoldDB" id="A0A318FHD6"/>
<sequence length="58" mass="6798">MGMQCLLAKVIDRGIFRVSARRQRKVEVKPSDIPTLKDYTSRLVDKKWLCLRARRSHA</sequence>
<evidence type="ECO:0000313" key="2">
    <source>
        <dbReference type="Proteomes" id="UP000247485"/>
    </source>
</evidence>
<evidence type="ECO:0008006" key="3">
    <source>
        <dbReference type="Google" id="ProtNLM"/>
    </source>
</evidence>
<dbReference type="Proteomes" id="UP000247485">
    <property type="component" value="Unassembled WGS sequence"/>
</dbReference>
<dbReference type="EMBL" id="QJJG01000014">
    <property type="protein sequence ID" value="PXW42148.1"/>
    <property type="molecule type" value="Genomic_DNA"/>
</dbReference>